<feature type="binding site" evidence="5">
    <location>
        <begin position="11"/>
        <end position="16"/>
    </location>
    <ligand>
        <name>ATP</name>
        <dbReference type="ChEBI" id="CHEBI:30616"/>
    </ligand>
</feature>
<dbReference type="EC" id="2.7.1.24" evidence="5 6"/>
<evidence type="ECO:0000256" key="4">
    <source>
        <dbReference type="ARBA" id="ARBA00022993"/>
    </source>
</evidence>
<dbReference type="RefSeq" id="WP_120240165.1">
    <property type="nucleotide sequence ID" value="NZ_RAPQ01000009.1"/>
</dbReference>
<gene>
    <name evidence="5" type="primary">coaE</name>
    <name evidence="7" type="ORF">BXY64_2372</name>
</gene>
<dbReference type="Proteomes" id="UP000284531">
    <property type="component" value="Unassembled WGS sequence"/>
</dbReference>
<evidence type="ECO:0000256" key="6">
    <source>
        <dbReference type="NCBIfam" id="TIGR00152"/>
    </source>
</evidence>
<dbReference type="InterPro" id="IPR027417">
    <property type="entry name" value="P-loop_NTPase"/>
</dbReference>
<accession>A0A419X3F5</accession>
<dbReference type="GO" id="GO:0015937">
    <property type="term" value="P:coenzyme A biosynthetic process"/>
    <property type="evidence" value="ECO:0007669"/>
    <property type="project" value="UniProtKB-UniRule"/>
</dbReference>
<dbReference type="GO" id="GO:0005524">
    <property type="term" value="F:ATP binding"/>
    <property type="evidence" value="ECO:0007669"/>
    <property type="project" value="UniProtKB-UniRule"/>
</dbReference>
<dbReference type="EMBL" id="RAPQ01000009">
    <property type="protein sequence ID" value="RKE02284.1"/>
    <property type="molecule type" value="Genomic_DNA"/>
</dbReference>
<dbReference type="NCBIfam" id="TIGR00152">
    <property type="entry name" value="dephospho-CoA kinase"/>
    <property type="match status" value="1"/>
</dbReference>
<evidence type="ECO:0000256" key="1">
    <source>
        <dbReference type="ARBA" id="ARBA00009018"/>
    </source>
</evidence>
<protein>
    <recommendedName>
        <fullName evidence="5 6">Dephospho-CoA kinase</fullName>
        <ecNumber evidence="5 6">2.7.1.24</ecNumber>
    </recommendedName>
    <alternativeName>
        <fullName evidence="5">Dephosphocoenzyme A kinase</fullName>
    </alternativeName>
</protein>
<dbReference type="AlphaFoldDB" id="A0A419X3F5"/>
<reference evidence="7 8" key="1">
    <citation type="submission" date="2018-09" db="EMBL/GenBank/DDBJ databases">
        <title>Genomic Encyclopedia of Archaeal and Bacterial Type Strains, Phase II (KMG-II): from individual species to whole genera.</title>
        <authorList>
            <person name="Goeker M."/>
        </authorList>
    </citation>
    <scope>NUCLEOTIDE SEQUENCE [LARGE SCALE GENOMIC DNA]</scope>
    <source>
        <strain evidence="7 8">DSM 21950</strain>
    </source>
</reference>
<comment type="pathway">
    <text evidence="5">Cofactor biosynthesis; coenzyme A biosynthesis; CoA from (R)-pantothenate: step 5/5.</text>
</comment>
<comment type="catalytic activity">
    <reaction evidence="5">
        <text>3'-dephospho-CoA + ATP = ADP + CoA + H(+)</text>
        <dbReference type="Rhea" id="RHEA:18245"/>
        <dbReference type="ChEBI" id="CHEBI:15378"/>
        <dbReference type="ChEBI" id="CHEBI:30616"/>
        <dbReference type="ChEBI" id="CHEBI:57287"/>
        <dbReference type="ChEBI" id="CHEBI:57328"/>
        <dbReference type="ChEBI" id="CHEBI:456216"/>
        <dbReference type="EC" id="2.7.1.24"/>
    </reaction>
</comment>
<keyword evidence="8" id="KW-1185">Reference proteome</keyword>
<evidence type="ECO:0000256" key="2">
    <source>
        <dbReference type="ARBA" id="ARBA00022741"/>
    </source>
</evidence>
<dbReference type="Gene3D" id="3.40.50.300">
    <property type="entry name" value="P-loop containing nucleotide triphosphate hydrolases"/>
    <property type="match status" value="1"/>
</dbReference>
<comment type="subcellular location">
    <subcellularLocation>
        <location evidence="5">Cytoplasm</location>
    </subcellularLocation>
</comment>
<dbReference type="Pfam" id="PF01121">
    <property type="entry name" value="CoaE"/>
    <property type="match status" value="1"/>
</dbReference>
<dbReference type="PANTHER" id="PTHR10695:SF46">
    <property type="entry name" value="BIFUNCTIONAL COENZYME A SYNTHASE-RELATED"/>
    <property type="match status" value="1"/>
</dbReference>
<comment type="similarity">
    <text evidence="1 5">Belongs to the CoaE family.</text>
</comment>
<comment type="caution">
    <text evidence="7">The sequence shown here is derived from an EMBL/GenBank/DDBJ whole genome shotgun (WGS) entry which is preliminary data.</text>
</comment>
<evidence type="ECO:0000313" key="8">
    <source>
        <dbReference type="Proteomes" id="UP000284531"/>
    </source>
</evidence>
<keyword evidence="4 5" id="KW-0173">Coenzyme A biosynthesis</keyword>
<keyword evidence="3 5" id="KW-0067">ATP-binding</keyword>
<dbReference type="GO" id="GO:0005737">
    <property type="term" value="C:cytoplasm"/>
    <property type="evidence" value="ECO:0007669"/>
    <property type="project" value="UniProtKB-SubCell"/>
</dbReference>
<name>A0A419X3F5_9BACT</name>
<dbReference type="CDD" id="cd02022">
    <property type="entry name" value="DPCK"/>
    <property type="match status" value="1"/>
</dbReference>
<dbReference type="HAMAP" id="MF_00376">
    <property type="entry name" value="Dephospho_CoA_kinase"/>
    <property type="match status" value="1"/>
</dbReference>
<dbReference type="PANTHER" id="PTHR10695">
    <property type="entry name" value="DEPHOSPHO-COA KINASE-RELATED"/>
    <property type="match status" value="1"/>
</dbReference>
<comment type="function">
    <text evidence="5">Catalyzes the phosphorylation of the 3'-hydroxyl group of dephosphocoenzyme A to form coenzyme A.</text>
</comment>
<proteinExistence type="inferred from homology"/>
<keyword evidence="2 5" id="KW-0547">Nucleotide-binding</keyword>
<dbReference type="OrthoDB" id="9812943at2"/>
<keyword evidence="5" id="KW-0963">Cytoplasm</keyword>
<evidence type="ECO:0000256" key="5">
    <source>
        <dbReference type="HAMAP-Rule" id="MF_00376"/>
    </source>
</evidence>
<dbReference type="InterPro" id="IPR001977">
    <property type="entry name" value="Depp_CoAkinase"/>
</dbReference>
<dbReference type="PROSITE" id="PS51219">
    <property type="entry name" value="DPCK"/>
    <property type="match status" value="1"/>
</dbReference>
<evidence type="ECO:0000313" key="7">
    <source>
        <dbReference type="EMBL" id="RKE02284.1"/>
    </source>
</evidence>
<evidence type="ECO:0000256" key="3">
    <source>
        <dbReference type="ARBA" id="ARBA00022840"/>
    </source>
</evidence>
<organism evidence="7 8">
    <name type="scientific">Marinifilum flexuosum</name>
    <dbReference type="NCBI Taxonomy" id="1117708"/>
    <lineage>
        <taxon>Bacteria</taxon>
        <taxon>Pseudomonadati</taxon>
        <taxon>Bacteroidota</taxon>
        <taxon>Bacteroidia</taxon>
        <taxon>Marinilabiliales</taxon>
        <taxon>Marinifilaceae</taxon>
    </lineage>
</organism>
<dbReference type="SUPFAM" id="SSF52540">
    <property type="entry name" value="P-loop containing nucleoside triphosphate hydrolases"/>
    <property type="match status" value="1"/>
</dbReference>
<sequence length="196" mass="22373">MLKIGLTGGIGTGKSIVAEVFKLLGIPVYVSDKEAKRLMIESDEIRTKLMDRFGLDVYTENKTLNRKYLSDIIFNNPEALQDVNTIVHPVVRNDFQTWSEKQQSPYVIQESAILFDTGLYKNFDKIICVTADEKLRVKRVMSRDGVDANAVKERMKNQLDESLKIEKSDFVIYNNSDLILPQIMKIHESLLGVKLC</sequence>
<dbReference type="GO" id="GO:0004140">
    <property type="term" value="F:dephospho-CoA kinase activity"/>
    <property type="evidence" value="ECO:0007669"/>
    <property type="project" value="UniProtKB-UniRule"/>
</dbReference>
<keyword evidence="5" id="KW-0808">Transferase</keyword>
<dbReference type="UniPathway" id="UPA00241">
    <property type="reaction ID" value="UER00356"/>
</dbReference>
<keyword evidence="5 7" id="KW-0418">Kinase</keyword>